<reference evidence="2" key="2">
    <citation type="journal article" date="2022" name="Microbiol. Resour. Announc.">
        <title>Metagenome Sequencing to Explore Phylogenomics of Terrestrial Cyanobacteria.</title>
        <authorList>
            <person name="Ward R.D."/>
            <person name="Stajich J.E."/>
            <person name="Johansen J.R."/>
            <person name="Huntemann M."/>
            <person name="Clum A."/>
            <person name="Foster B."/>
            <person name="Foster B."/>
            <person name="Roux S."/>
            <person name="Palaniappan K."/>
            <person name="Varghese N."/>
            <person name="Mukherjee S."/>
            <person name="Reddy T.B.K."/>
            <person name="Daum C."/>
            <person name="Copeland A."/>
            <person name="Chen I.A."/>
            <person name="Ivanova N.N."/>
            <person name="Kyrpides N.C."/>
            <person name="Shapiro N."/>
            <person name="Eloe-Fadrosh E.A."/>
            <person name="Pietrasiak N."/>
        </authorList>
    </citation>
    <scope>NUCLEOTIDE SEQUENCE</scope>
    <source>
        <strain evidence="2">CPER-KK1</strain>
    </source>
</reference>
<evidence type="ECO:0000256" key="1">
    <source>
        <dbReference type="SAM" id="MobiDB-lite"/>
    </source>
</evidence>
<sequence>MTASLAEKPRSPISLLRREHKDLLDRLASNSRTQVRCCAVAMMSYLKHWHEWKELRYPTLWVYQPLRDIREDLMGAYTLHVIRAALDLLEKLGFLSIRKNARQENRRNGQDKTHQYLLHVDRVEEALEKLYSPKKAKTRKNSPVDKAETSGINTKTPGINLKTSRFTVETHTQIPSTDSCTDSCSLKKEREEMNFVPELEDPWETEEEVEQDLTTSFDVRPEISQEQEVKSEEQFSAVPVLKCDEVSQTDVDTAMCVEVVQTDVKPLPKLKSESVALHSRADCTSGFCSQEEREGFYQALLVLAKGKGVRSPVGWASVIVKAINAGEPCQYLNEYRDGLLVGGCEQQEWEVAPGQPLEQFVSYLKTRNKRTGMSDEEAIATAYQQLKDVNLARAQWESCKRSIVRYSEEWEKQKQRGVSNAYLPPELLAHRQVSLEEAASAMASLQAGCVQLQGLVESAKLNSATAELEPVKELASEPAITEPEPVAAVAATDLEPAKELPSEPAITEPEPVAAVDDLEPVKELPSESAVAEPEPVADADATDLEPAKELPSEPERVSAIELQEKLNSPLALFKSLARTMAQELGYRIEEGLVLNAGEEIPSLEHLRSLLSNAETRPVTAKKIQRLIEGNPQWGFYFDEFRELWGF</sequence>
<organism evidence="2 3">
    <name type="scientific">Symplocastrum torsivum CPER-KK1</name>
    <dbReference type="NCBI Taxonomy" id="450513"/>
    <lineage>
        <taxon>Bacteria</taxon>
        <taxon>Bacillati</taxon>
        <taxon>Cyanobacteriota</taxon>
        <taxon>Cyanophyceae</taxon>
        <taxon>Oscillatoriophycideae</taxon>
        <taxon>Oscillatoriales</taxon>
        <taxon>Microcoleaceae</taxon>
        <taxon>Symplocastrum</taxon>
    </lineage>
</organism>
<evidence type="ECO:0000313" key="2">
    <source>
        <dbReference type="EMBL" id="MBW4549221.1"/>
    </source>
</evidence>
<gene>
    <name evidence="2" type="ORF">KME25_33170</name>
</gene>
<dbReference type="Proteomes" id="UP000753908">
    <property type="component" value="Unassembled WGS sequence"/>
</dbReference>
<name>A0A951PU31_9CYAN</name>
<evidence type="ECO:0000313" key="3">
    <source>
        <dbReference type="Proteomes" id="UP000753908"/>
    </source>
</evidence>
<reference evidence="2" key="1">
    <citation type="submission" date="2021-05" db="EMBL/GenBank/DDBJ databases">
        <authorList>
            <person name="Pietrasiak N."/>
            <person name="Ward R."/>
            <person name="Stajich J.E."/>
            <person name="Kurbessoian T."/>
        </authorList>
    </citation>
    <scope>NUCLEOTIDE SEQUENCE</scope>
    <source>
        <strain evidence="2">CPER-KK1</strain>
    </source>
</reference>
<dbReference type="EMBL" id="JAHHIF010000087">
    <property type="protein sequence ID" value="MBW4549221.1"/>
    <property type="molecule type" value="Genomic_DNA"/>
</dbReference>
<protein>
    <submittedName>
        <fullName evidence="2">Uncharacterized protein</fullName>
    </submittedName>
</protein>
<dbReference type="AlphaFoldDB" id="A0A951PU31"/>
<accession>A0A951PU31</accession>
<comment type="caution">
    <text evidence="2">The sequence shown here is derived from an EMBL/GenBank/DDBJ whole genome shotgun (WGS) entry which is preliminary data.</text>
</comment>
<proteinExistence type="predicted"/>
<feature type="region of interest" description="Disordered" evidence="1">
    <location>
        <begin position="135"/>
        <end position="158"/>
    </location>
</feature>